<evidence type="ECO:0000256" key="3">
    <source>
        <dbReference type="ARBA" id="ARBA00022505"/>
    </source>
</evidence>
<evidence type="ECO:0000313" key="8">
    <source>
        <dbReference type="EMBL" id="MFD1815246.1"/>
    </source>
</evidence>
<keyword evidence="5" id="KW-0560">Oxidoreductase</keyword>
<dbReference type="Pfam" id="PF01568">
    <property type="entry name" value="Molydop_binding"/>
    <property type="match status" value="1"/>
</dbReference>
<dbReference type="SUPFAM" id="SSF50692">
    <property type="entry name" value="ADC-like"/>
    <property type="match status" value="1"/>
</dbReference>
<dbReference type="Gene3D" id="3.90.55.10">
    <property type="entry name" value="Dimethylsulfoxide Reductase, domain 3"/>
    <property type="match status" value="1"/>
</dbReference>
<dbReference type="Gene3D" id="3.40.228.10">
    <property type="entry name" value="Dimethylsulfoxide Reductase, domain 2"/>
    <property type="match status" value="1"/>
</dbReference>
<evidence type="ECO:0000256" key="1">
    <source>
        <dbReference type="ARBA" id="ARBA00001942"/>
    </source>
</evidence>
<evidence type="ECO:0000256" key="2">
    <source>
        <dbReference type="ARBA" id="ARBA00010312"/>
    </source>
</evidence>
<dbReference type="SUPFAM" id="SSF53706">
    <property type="entry name" value="Formate dehydrogenase/DMSO reductase, domains 1-3"/>
    <property type="match status" value="1"/>
</dbReference>
<feature type="domain" description="Molybdopterin dinucleotide-binding" evidence="7">
    <location>
        <begin position="636"/>
        <end position="753"/>
    </location>
</feature>
<keyword evidence="4" id="KW-0479">Metal-binding</keyword>
<dbReference type="InterPro" id="IPR006656">
    <property type="entry name" value="Mopterin_OxRdtase"/>
</dbReference>
<dbReference type="PANTHER" id="PTHR43742:SF10">
    <property type="entry name" value="TRIMETHYLAMINE-N-OXIDE REDUCTASE 2"/>
    <property type="match status" value="1"/>
</dbReference>
<protein>
    <submittedName>
        <fullName evidence="8">Molybdopterin-dependent oxidoreductase</fullName>
    </submittedName>
</protein>
<comment type="cofactor">
    <cofactor evidence="1">
        <name>Mo-bis(molybdopterin guanine dinucleotide)</name>
        <dbReference type="ChEBI" id="CHEBI:60539"/>
    </cofactor>
</comment>
<name>A0ABW4PB68_9NOCA</name>
<evidence type="ECO:0000256" key="4">
    <source>
        <dbReference type="ARBA" id="ARBA00022723"/>
    </source>
</evidence>
<dbReference type="CDD" id="cd02793">
    <property type="entry name" value="MopB_CT_DMSOR-BSOR-TMAOR"/>
    <property type="match status" value="1"/>
</dbReference>
<evidence type="ECO:0000259" key="7">
    <source>
        <dbReference type="Pfam" id="PF01568"/>
    </source>
</evidence>
<accession>A0ABW4PB68</accession>
<dbReference type="InterPro" id="IPR009010">
    <property type="entry name" value="Asp_de-COase-like_dom_sf"/>
</dbReference>
<comment type="similarity">
    <text evidence="2">Belongs to the prokaryotic molybdopterin-containing oxidoreductase family.</text>
</comment>
<reference evidence="9" key="1">
    <citation type="journal article" date="2019" name="Int. J. Syst. Evol. Microbiol.">
        <title>The Global Catalogue of Microorganisms (GCM) 10K type strain sequencing project: providing services to taxonomists for standard genome sequencing and annotation.</title>
        <authorList>
            <consortium name="The Broad Institute Genomics Platform"/>
            <consortium name="The Broad Institute Genome Sequencing Center for Infectious Disease"/>
            <person name="Wu L."/>
            <person name="Ma J."/>
        </authorList>
    </citation>
    <scope>NUCLEOTIDE SEQUENCE [LARGE SCALE GENOMIC DNA]</scope>
    <source>
        <strain evidence="9">DT72</strain>
    </source>
</reference>
<comment type="caution">
    <text evidence="8">The sequence shown here is derived from an EMBL/GenBank/DDBJ whole genome shotgun (WGS) entry which is preliminary data.</text>
</comment>
<dbReference type="RefSeq" id="WP_378487681.1">
    <property type="nucleotide sequence ID" value="NZ_JBHUFB010000020.1"/>
</dbReference>
<dbReference type="Gene3D" id="3.40.50.740">
    <property type="match status" value="1"/>
</dbReference>
<dbReference type="Pfam" id="PF00384">
    <property type="entry name" value="Molybdopterin"/>
    <property type="match status" value="1"/>
</dbReference>
<sequence>MGFGVAAPRGRRWEVPTAGHFGAYLAETDGVTVHGLRPNPIDDDPSEIGLGVPSTLASPSRLTEPLVRRGYLEHGPGDTRRGLGRRGADTYVPVDWDTATGLVARELDRVRSEHGNEAIYGGSYGWGSAGRFHHPQSQIHRFLNMVGGYTASRESYSSAAMQVILRRVAGGYPAALASNPTWDEVAEHRSLVVAFGGLAARNAQVNGGGIGAHRNVLAQRRARNAGSEFVSLSPLRDDADAELGAEWLPIVPGSDVAVMLALAHTIVVAGDHDTDFLRRCTVGWAEFEDYLLGRGGGIAKSAEWAAPLCGLAPHRIRDLARRIIGRRTVFTTSYSLQRADHGEQPVWAALTLAALTGTFGLPGGGFGAALGALHELGQPRHGFRPAAFDQGESSIWSVIPVARIADMLLGPGTEYDYDGARHRYPDIRLVYWAGGNPFHHHQDLNRLVEAWQRPETIVVHEHFANSLARHADIVLPAATWLERNDFAAGVDSYLSAIVKAAEPPPGVRTDYEIFAAVARDMGFEESFTESRTADEWVVELYDRTRKRVADAGGVLPDWDEFVAAGVIPAPTIAPATPPYRAFRADPDAHPLATPSGRIEIFSATIAGFGYADCPGHPTWLPPKEWGGAPLVQCFPLHLLSGQPERRLHSQYDNGSHSREGKVAGREPVLLHPDDAEARSIRDGDVVRIFNGRGQTLAGAVVTDVIRRGVVRLATGAWYDPITPGGLDVHGNPNVLTPDRGTSKLAQGPSAHSTLVEIERWVGPVPPVTVFGPMPS</sequence>
<evidence type="ECO:0000313" key="9">
    <source>
        <dbReference type="Proteomes" id="UP001597286"/>
    </source>
</evidence>
<evidence type="ECO:0000259" key="6">
    <source>
        <dbReference type="Pfam" id="PF00384"/>
    </source>
</evidence>
<evidence type="ECO:0000256" key="5">
    <source>
        <dbReference type="ARBA" id="ARBA00023002"/>
    </source>
</evidence>
<organism evidence="8 9">
    <name type="scientific">Rhodococcus gannanensis</name>
    <dbReference type="NCBI Taxonomy" id="1960308"/>
    <lineage>
        <taxon>Bacteria</taxon>
        <taxon>Bacillati</taxon>
        <taxon>Actinomycetota</taxon>
        <taxon>Actinomycetes</taxon>
        <taxon>Mycobacteriales</taxon>
        <taxon>Nocardiaceae</taxon>
        <taxon>Rhodococcus</taxon>
    </lineage>
</organism>
<dbReference type="InterPro" id="IPR041954">
    <property type="entry name" value="CT_DMSOR/BSOR/TMAOR"/>
</dbReference>
<dbReference type="Gene3D" id="2.40.40.20">
    <property type="match status" value="1"/>
</dbReference>
<dbReference type="InterPro" id="IPR050612">
    <property type="entry name" value="Prok_Mopterin_Oxidored"/>
</dbReference>
<gene>
    <name evidence="8" type="ORF">ACFSJG_23755</name>
</gene>
<feature type="domain" description="Molybdopterin oxidoreductase" evidence="6">
    <location>
        <begin position="61"/>
        <end position="518"/>
    </location>
</feature>
<dbReference type="InterPro" id="IPR006657">
    <property type="entry name" value="MoPterin_dinucl-bd_dom"/>
</dbReference>
<keyword evidence="3" id="KW-0500">Molybdenum</keyword>
<dbReference type="PANTHER" id="PTHR43742">
    <property type="entry name" value="TRIMETHYLAMINE-N-OXIDE REDUCTASE"/>
    <property type="match status" value="1"/>
</dbReference>
<dbReference type="EMBL" id="JBHUFB010000020">
    <property type="protein sequence ID" value="MFD1815246.1"/>
    <property type="molecule type" value="Genomic_DNA"/>
</dbReference>
<keyword evidence="9" id="KW-1185">Reference proteome</keyword>
<proteinExistence type="inferred from homology"/>
<dbReference type="Proteomes" id="UP001597286">
    <property type="component" value="Unassembled WGS sequence"/>
</dbReference>